<feature type="region of interest" description="Disordered" evidence="1">
    <location>
        <begin position="85"/>
        <end position="110"/>
    </location>
</feature>
<evidence type="ECO:0000313" key="3">
    <source>
        <dbReference type="Proteomes" id="UP001595075"/>
    </source>
</evidence>
<comment type="caution">
    <text evidence="2">The sequence shown here is derived from an EMBL/GenBank/DDBJ whole genome shotgun (WGS) entry which is preliminary data.</text>
</comment>
<dbReference type="Proteomes" id="UP001595075">
    <property type="component" value="Unassembled WGS sequence"/>
</dbReference>
<protein>
    <submittedName>
        <fullName evidence="2">Uncharacterized protein</fullName>
    </submittedName>
</protein>
<name>A0ABR4CB37_9HELO</name>
<dbReference type="EMBL" id="JAZHXI010000011">
    <property type="protein sequence ID" value="KAL2066666.1"/>
    <property type="molecule type" value="Genomic_DNA"/>
</dbReference>
<proteinExistence type="predicted"/>
<feature type="region of interest" description="Disordered" evidence="1">
    <location>
        <begin position="122"/>
        <end position="152"/>
    </location>
</feature>
<reference evidence="2 3" key="1">
    <citation type="journal article" date="2024" name="Commun. Biol.">
        <title>Comparative genomic analysis of thermophilic fungi reveals convergent evolutionary adaptations and gene losses.</title>
        <authorList>
            <person name="Steindorff A.S."/>
            <person name="Aguilar-Pontes M.V."/>
            <person name="Robinson A.J."/>
            <person name="Andreopoulos B."/>
            <person name="LaButti K."/>
            <person name="Kuo A."/>
            <person name="Mondo S."/>
            <person name="Riley R."/>
            <person name="Otillar R."/>
            <person name="Haridas S."/>
            <person name="Lipzen A."/>
            <person name="Grimwood J."/>
            <person name="Schmutz J."/>
            <person name="Clum A."/>
            <person name="Reid I.D."/>
            <person name="Moisan M.C."/>
            <person name="Butler G."/>
            <person name="Nguyen T.T.M."/>
            <person name="Dewar K."/>
            <person name="Conant G."/>
            <person name="Drula E."/>
            <person name="Henrissat B."/>
            <person name="Hansel C."/>
            <person name="Singer S."/>
            <person name="Hutchinson M.I."/>
            <person name="de Vries R.P."/>
            <person name="Natvig D.O."/>
            <person name="Powell A.J."/>
            <person name="Tsang A."/>
            <person name="Grigoriev I.V."/>
        </authorList>
    </citation>
    <scope>NUCLEOTIDE SEQUENCE [LARGE SCALE GENOMIC DNA]</scope>
    <source>
        <strain evidence="2 3">CBS 494.80</strain>
    </source>
</reference>
<keyword evidence="3" id="KW-1185">Reference proteome</keyword>
<accession>A0ABR4CB37</accession>
<organism evidence="2 3">
    <name type="scientific">Oculimacula yallundae</name>
    <dbReference type="NCBI Taxonomy" id="86028"/>
    <lineage>
        <taxon>Eukaryota</taxon>
        <taxon>Fungi</taxon>
        <taxon>Dikarya</taxon>
        <taxon>Ascomycota</taxon>
        <taxon>Pezizomycotina</taxon>
        <taxon>Leotiomycetes</taxon>
        <taxon>Helotiales</taxon>
        <taxon>Ploettnerulaceae</taxon>
        <taxon>Oculimacula</taxon>
    </lineage>
</organism>
<evidence type="ECO:0000256" key="1">
    <source>
        <dbReference type="SAM" id="MobiDB-lite"/>
    </source>
</evidence>
<sequence>MLPKAATRPSDPQYALFKAILMNLKTAPDVDWEAVVAESGYSSISSARERFRQHRVACGAVYGKTSRSTTTSTPTEKVVEKTKLANKNAPKKGNALGKDGKKGVVKPTEEEINPWAERYEQDKAEHGAGVAEYSVGLEDSVFGSTDEGEDDA</sequence>
<gene>
    <name evidence="2" type="ORF">VTL71DRAFT_2738</name>
</gene>
<evidence type="ECO:0000313" key="2">
    <source>
        <dbReference type="EMBL" id="KAL2066666.1"/>
    </source>
</evidence>